<dbReference type="EMBL" id="FWYB01000001">
    <property type="protein sequence ID" value="SMC61102.1"/>
    <property type="molecule type" value="Genomic_DNA"/>
</dbReference>
<name>A0A1W2AKS4_9SPHI</name>
<keyword evidence="2" id="KW-1185">Reference proteome</keyword>
<evidence type="ECO:0008006" key="3">
    <source>
        <dbReference type="Google" id="ProtNLM"/>
    </source>
</evidence>
<evidence type="ECO:0000313" key="1">
    <source>
        <dbReference type="EMBL" id="SMC61102.1"/>
    </source>
</evidence>
<dbReference type="RefSeq" id="WP_084287252.1">
    <property type="nucleotide sequence ID" value="NZ_FWYB01000001.1"/>
</dbReference>
<organism evidence="1 2">
    <name type="scientific">Pedobacter nyackensis</name>
    <dbReference type="NCBI Taxonomy" id="475255"/>
    <lineage>
        <taxon>Bacteria</taxon>
        <taxon>Pseudomonadati</taxon>
        <taxon>Bacteroidota</taxon>
        <taxon>Sphingobacteriia</taxon>
        <taxon>Sphingobacteriales</taxon>
        <taxon>Sphingobacteriaceae</taxon>
        <taxon>Pedobacter</taxon>
    </lineage>
</organism>
<dbReference type="Proteomes" id="UP000192678">
    <property type="component" value="Unassembled WGS sequence"/>
</dbReference>
<reference evidence="1 2" key="1">
    <citation type="submission" date="2017-04" db="EMBL/GenBank/DDBJ databases">
        <authorList>
            <person name="Afonso C.L."/>
            <person name="Miller P.J."/>
            <person name="Scott M.A."/>
            <person name="Spackman E."/>
            <person name="Goraichik I."/>
            <person name="Dimitrov K.M."/>
            <person name="Suarez D.L."/>
            <person name="Swayne D.E."/>
        </authorList>
    </citation>
    <scope>NUCLEOTIDE SEQUENCE [LARGE SCALE GENOMIC DNA]</scope>
    <source>
        <strain evidence="1 2">DSM 19625</strain>
    </source>
</reference>
<accession>A0A1W2AKS4</accession>
<sequence>MKKLSLNASAFQKGEVLTRSQLKQVLGGNGSEEDGSGDGTCTVTTKCYKKTYNTVTGKWDEVENGSVTCTSPVGVCSRSETSVSCDGESVSC</sequence>
<proteinExistence type="predicted"/>
<dbReference type="STRING" id="475255.SAMN04488101_101696"/>
<protein>
    <recommendedName>
        <fullName evidence="3">Natural product</fullName>
    </recommendedName>
</protein>
<evidence type="ECO:0000313" key="2">
    <source>
        <dbReference type="Proteomes" id="UP000192678"/>
    </source>
</evidence>
<gene>
    <name evidence="1" type="ORF">SAMN04488101_101696</name>
</gene>
<dbReference type="AlphaFoldDB" id="A0A1W2AKS4"/>